<comment type="caution">
    <text evidence="1">The sequence shown here is derived from an EMBL/GenBank/DDBJ whole genome shotgun (WGS) entry which is preliminary data.</text>
</comment>
<accession>A0A9J6B2A0</accession>
<gene>
    <name evidence="1" type="ORF">H5410_002489</name>
</gene>
<evidence type="ECO:0000313" key="1">
    <source>
        <dbReference type="EMBL" id="KAG5630772.1"/>
    </source>
</evidence>
<protein>
    <submittedName>
        <fullName evidence="1">Uncharacterized protein</fullName>
    </submittedName>
</protein>
<evidence type="ECO:0000313" key="2">
    <source>
        <dbReference type="Proteomes" id="UP000824120"/>
    </source>
</evidence>
<dbReference type="AlphaFoldDB" id="A0A9J6B2A0"/>
<organism evidence="1 2">
    <name type="scientific">Solanum commersonii</name>
    <name type="common">Commerson's wild potato</name>
    <name type="synonym">Commerson's nightshade</name>
    <dbReference type="NCBI Taxonomy" id="4109"/>
    <lineage>
        <taxon>Eukaryota</taxon>
        <taxon>Viridiplantae</taxon>
        <taxon>Streptophyta</taxon>
        <taxon>Embryophyta</taxon>
        <taxon>Tracheophyta</taxon>
        <taxon>Spermatophyta</taxon>
        <taxon>Magnoliopsida</taxon>
        <taxon>eudicotyledons</taxon>
        <taxon>Gunneridae</taxon>
        <taxon>Pentapetalae</taxon>
        <taxon>asterids</taxon>
        <taxon>lamiids</taxon>
        <taxon>Solanales</taxon>
        <taxon>Solanaceae</taxon>
        <taxon>Solanoideae</taxon>
        <taxon>Solaneae</taxon>
        <taxon>Solanum</taxon>
    </lineage>
</organism>
<keyword evidence="2" id="KW-1185">Reference proteome</keyword>
<reference evidence="1 2" key="1">
    <citation type="submission" date="2020-09" db="EMBL/GenBank/DDBJ databases">
        <title>De no assembly of potato wild relative species, Solanum commersonii.</title>
        <authorList>
            <person name="Cho K."/>
        </authorList>
    </citation>
    <scope>NUCLEOTIDE SEQUENCE [LARGE SCALE GENOMIC DNA]</scope>
    <source>
        <strain evidence="1">LZ3.2</strain>
        <tissue evidence="1">Leaf</tissue>
    </source>
</reference>
<dbReference type="Proteomes" id="UP000824120">
    <property type="component" value="Chromosome 1"/>
</dbReference>
<sequence length="78" mass="9483">MVHQRIDKVEVTMIGLDLEWGRFYQRLEVMDGYASCNEQWVFKKSRMVHQRIDEVEVDEDYDRTRFVSLKSQNIYYGT</sequence>
<dbReference type="EMBL" id="JACXVP010000001">
    <property type="protein sequence ID" value="KAG5630772.1"/>
    <property type="molecule type" value="Genomic_DNA"/>
</dbReference>
<name>A0A9J6B2A0_SOLCO</name>
<proteinExistence type="predicted"/>